<protein>
    <submittedName>
        <fullName evidence="1">Uncharacterized protein</fullName>
    </submittedName>
</protein>
<accession>A0ABQ8K9Q2</accession>
<keyword evidence="2" id="KW-1185">Reference proteome</keyword>
<evidence type="ECO:0000313" key="2">
    <source>
        <dbReference type="Proteomes" id="UP000814176"/>
    </source>
</evidence>
<dbReference type="GeneID" id="72002447"/>
<reference evidence="1 2" key="1">
    <citation type="journal article" date="2021" name="Environ. Microbiol.">
        <title>Gene family expansions and transcriptome signatures uncover fungal adaptations to wood decay.</title>
        <authorList>
            <person name="Hage H."/>
            <person name="Miyauchi S."/>
            <person name="Viragh M."/>
            <person name="Drula E."/>
            <person name="Min B."/>
            <person name="Chaduli D."/>
            <person name="Navarro D."/>
            <person name="Favel A."/>
            <person name="Norest M."/>
            <person name="Lesage-Meessen L."/>
            <person name="Balint B."/>
            <person name="Merenyi Z."/>
            <person name="de Eugenio L."/>
            <person name="Morin E."/>
            <person name="Martinez A.T."/>
            <person name="Baldrian P."/>
            <person name="Stursova M."/>
            <person name="Martinez M.J."/>
            <person name="Novotny C."/>
            <person name="Magnuson J.K."/>
            <person name="Spatafora J.W."/>
            <person name="Maurice S."/>
            <person name="Pangilinan J."/>
            <person name="Andreopoulos W."/>
            <person name="LaButti K."/>
            <person name="Hundley H."/>
            <person name="Na H."/>
            <person name="Kuo A."/>
            <person name="Barry K."/>
            <person name="Lipzen A."/>
            <person name="Henrissat B."/>
            <person name="Riley R."/>
            <person name="Ahrendt S."/>
            <person name="Nagy L.G."/>
            <person name="Grigoriev I.V."/>
            <person name="Martin F."/>
            <person name="Rosso M.N."/>
        </authorList>
    </citation>
    <scope>NUCLEOTIDE SEQUENCE [LARGE SCALE GENOMIC DNA]</scope>
    <source>
        <strain evidence="1 2">CIRM-BRFM 1785</strain>
    </source>
</reference>
<organism evidence="1 2">
    <name type="scientific">Rhodofomes roseus</name>
    <dbReference type="NCBI Taxonomy" id="34475"/>
    <lineage>
        <taxon>Eukaryota</taxon>
        <taxon>Fungi</taxon>
        <taxon>Dikarya</taxon>
        <taxon>Basidiomycota</taxon>
        <taxon>Agaricomycotina</taxon>
        <taxon>Agaricomycetes</taxon>
        <taxon>Polyporales</taxon>
        <taxon>Rhodofomes</taxon>
    </lineage>
</organism>
<proteinExistence type="predicted"/>
<dbReference type="RefSeq" id="XP_047776316.1">
    <property type="nucleotide sequence ID" value="XM_047921715.1"/>
</dbReference>
<name>A0ABQ8K9Q2_9APHY</name>
<comment type="caution">
    <text evidence="1">The sequence shown here is derived from an EMBL/GenBank/DDBJ whole genome shotgun (WGS) entry which is preliminary data.</text>
</comment>
<dbReference type="Proteomes" id="UP000814176">
    <property type="component" value="Unassembled WGS sequence"/>
</dbReference>
<evidence type="ECO:0000313" key="1">
    <source>
        <dbReference type="EMBL" id="KAH9833576.1"/>
    </source>
</evidence>
<sequence length="102" mass="11596">MPLPRTYRRPRPWVGSSPPEHLLEYRQHISTRTFQTGADVHDPRRAKTLNPPSKLGIDLYSNTTSSAQARILAWDCQLTPVARSTPVSGTYTTKRLLLNVKR</sequence>
<gene>
    <name evidence="1" type="ORF">C8Q71DRAFT_725763</name>
</gene>
<dbReference type="EMBL" id="JADCUA010000018">
    <property type="protein sequence ID" value="KAH9833576.1"/>
    <property type="molecule type" value="Genomic_DNA"/>
</dbReference>